<dbReference type="InterPro" id="IPR012292">
    <property type="entry name" value="Globin/Proto"/>
</dbReference>
<dbReference type="Gene3D" id="1.10.490.10">
    <property type="entry name" value="Globins"/>
    <property type="match status" value="1"/>
</dbReference>
<dbReference type="Proteomes" id="UP000887566">
    <property type="component" value="Unplaced"/>
</dbReference>
<protein>
    <submittedName>
        <fullName evidence="2">Uncharacterized protein</fullName>
    </submittedName>
</protein>
<dbReference type="GO" id="GO:0019825">
    <property type="term" value="F:oxygen binding"/>
    <property type="evidence" value="ECO:0007669"/>
    <property type="project" value="InterPro"/>
</dbReference>
<evidence type="ECO:0000313" key="1">
    <source>
        <dbReference type="Proteomes" id="UP000887566"/>
    </source>
</evidence>
<dbReference type="GO" id="GO:0020037">
    <property type="term" value="F:heme binding"/>
    <property type="evidence" value="ECO:0007669"/>
    <property type="project" value="InterPro"/>
</dbReference>
<sequence length="146" mass="16689">MVIEDLLNDGDGLRWPLVCVGEAHVRLACRGFHEDYLNAMGEALLDLVAQQACVNRLKRWKVLRIWRRLLFFIVSCLLRGFHLGRTQGLEAPVREQRLSCPVDEKHRSLSGAGLLEQPSEHVEDRRQSHVQNQLLSVMALSVPMRV</sequence>
<keyword evidence="1" id="KW-1185">Reference proteome</keyword>
<evidence type="ECO:0000313" key="2">
    <source>
        <dbReference type="WBParaSite" id="PSAMB.scaffold36size104415.g932.t1"/>
    </source>
</evidence>
<dbReference type="AlphaFoldDB" id="A0A914WEN5"/>
<accession>A0A914WEN5</accession>
<proteinExistence type="predicted"/>
<dbReference type="WBParaSite" id="PSAMB.scaffold36size104415.g932.t1">
    <property type="protein sequence ID" value="PSAMB.scaffold36size104415.g932.t1"/>
    <property type="gene ID" value="PSAMB.scaffold36size104415.g932"/>
</dbReference>
<name>A0A914WEN5_9BILA</name>
<organism evidence="1 2">
    <name type="scientific">Plectus sambesii</name>
    <dbReference type="NCBI Taxonomy" id="2011161"/>
    <lineage>
        <taxon>Eukaryota</taxon>
        <taxon>Metazoa</taxon>
        <taxon>Ecdysozoa</taxon>
        <taxon>Nematoda</taxon>
        <taxon>Chromadorea</taxon>
        <taxon>Plectida</taxon>
        <taxon>Plectina</taxon>
        <taxon>Plectoidea</taxon>
        <taxon>Plectidae</taxon>
        <taxon>Plectus</taxon>
    </lineage>
</organism>
<reference evidence="2" key="1">
    <citation type="submission" date="2022-11" db="UniProtKB">
        <authorList>
            <consortium name="WormBaseParasite"/>
        </authorList>
    </citation>
    <scope>IDENTIFICATION</scope>
</reference>